<organism evidence="2 3">
    <name type="scientific">Anaerosolibacter carboniphilus</name>
    <dbReference type="NCBI Taxonomy" id="1417629"/>
    <lineage>
        <taxon>Bacteria</taxon>
        <taxon>Bacillati</taxon>
        <taxon>Bacillota</taxon>
        <taxon>Clostridia</taxon>
        <taxon>Peptostreptococcales</taxon>
        <taxon>Thermotaleaceae</taxon>
        <taxon>Anaerosolibacter</taxon>
    </lineage>
</organism>
<keyword evidence="3" id="KW-1185">Reference proteome</keyword>
<dbReference type="InterPro" id="IPR003594">
    <property type="entry name" value="HATPase_dom"/>
</dbReference>
<evidence type="ECO:0000313" key="3">
    <source>
        <dbReference type="Proteomes" id="UP000579281"/>
    </source>
</evidence>
<dbReference type="Pfam" id="PF13581">
    <property type="entry name" value="HATPase_c_2"/>
    <property type="match status" value="1"/>
</dbReference>
<feature type="domain" description="Histidine kinase/HSP90-like ATPase" evidence="1">
    <location>
        <begin position="22"/>
        <end position="142"/>
    </location>
</feature>
<comment type="caution">
    <text evidence="2">The sequence shown here is derived from an EMBL/GenBank/DDBJ whole genome shotgun (WGS) entry which is preliminary data.</text>
</comment>
<dbReference type="Gene3D" id="3.30.565.10">
    <property type="entry name" value="Histidine kinase-like ATPase, C-terminal domain"/>
    <property type="match status" value="1"/>
</dbReference>
<sequence length="155" mass="16976">MEDKAPGESLKLEFEVAKEDFARAGEASSNIKKVLRQLGIDAQIIRKVAIATYEAEINIVIHSDGGEITLYIYPEFIKIIAKDKGPGIENIELAMKEGYSTASNKVRELGFGAGMGLPNMKRCSDKFSIESERGKSTIVTMIINMNEGGGNHDDH</sequence>
<dbReference type="SUPFAM" id="SSF55874">
    <property type="entry name" value="ATPase domain of HSP90 chaperone/DNA topoisomerase II/histidine kinase"/>
    <property type="match status" value="1"/>
</dbReference>
<evidence type="ECO:0000259" key="1">
    <source>
        <dbReference type="Pfam" id="PF13581"/>
    </source>
</evidence>
<name>A0A841KNA6_9FIRM</name>
<dbReference type="Proteomes" id="UP000579281">
    <property type="component" value="Unassembled WGS sequence"/>
</dbReference>
<evidence type="ECO:0000313" key="2">
    <source>
        <dbReference type="EMBL" id="MBB6214916.1"/>
    </source>
</evidence>
<gene>
    <name evidence="2" type="ORF">HNQ80_001001</name>
</gene>
<proteinExistence type="predicted"/>
<dbReference type="InterPro" id="IPR036890">
    <property type="entry name" value="HATPase_C_sf"/>
</dbReference>
<accession>A0A841KNA6</accession>
<dbReference type="AlphaFoldDB" id="A0A841KNA6"/>
<dbReference type="RefSeq" id="WP_184308736.1">
    <property type="nucleotide sequence ID" value="NZ_JACHEN010000004.1"/>
</dbReference>
<reference evidence="2 3" key="1">
    <citation type="submission" date="2020-08" db="EMBL/GenBank/DDBJ databases">
        <title>Genomic Encyclopedia of Type Strains, Phase IV (KMG-IV): sequencing the most valuable type-strain genomes for metagenomic binning, comparative biology and taxonomic classification.</title>
        <authorList>
            <person name="Goeker M."/>
        </authorList>
    </citation>
    <scope>NUCLEOTIDE SEQUENCE [LARGE SCALE GENOMIC DNA]</scope>
    <source>
        <strain evidence="2 3">DSM 103526</strain>
    </source>
</reference>
<protein>
    <submittedName>
        <fullName evidence="2">Anti-sigma regulatory factor (Ser/Thr protein kinase)</fullName>
    </submittedName>
</protein>
<dbReference type="EMBL" id="JACHEN010000004">
    <property type="protein sequence ID" value="MBB6214916.1"/>
    <property type="molecule type" value="Genomic_DNA"/>
</dbReference>